<protein>
    <submittedName>
        <fullName evidence="2">Putative Iron-regulated protein frpC</fullName>
    </submittedName>
</protein>
<sequence length="94" mass="9836">AYAAGEAPILKFGTGITAASLTVTTTPSGNSLIITDGIEGDQIVLDYSLLNSNYGVKKVQFSDGSSLAFEDLVTMKDQLLEIKNSTGTFGNDTL</sequence>
<feature type="non-terminal residue" evidence="2">
    <location>
        <position position="1"/>
    </location>
</feature>
<dbReference type="Proteomes" id="UP000268004">
    <property type="component" value="Unassembled WGS sequence"/>
</dbReference>
<gene>
    <name evidence="2" type="ORF">ALP78_04327</name>
</gene>
<dbReference type="InterPro" id="IPR010566">
    <property type="entry name" value="Haemolys_ca-bd"/>
</dbReference>
<name>A0A3M4Y248_9PSED</name>
<organism evidence="2 3">
    <name type="scientific">Pseudomonas coronafaciens pv. striafaciens</name>
    <dbReference type="NCBI Taxonomy" id="235276"/>
    <lineage>
        <taxon>Bacteria</taxon>
        <taxon>Pseudomonadati</taxon>
        <taxon>Pseudomonadota</taxon>
        <taxon>Gammaproteobacteria</taxon>
        <taxon>Pseudomonadales</taxon>
        <taxon>Pseudomonadaceae</taxon>
        <taxon>Pseudomonas</taxon>
        <taxon>Pseudomonas coronafaciens</taxon>
    </lineage>
</organism>
<evidence type="ECO:0000259" key="1">
    <source>
        <dbReference type="Pfam" id="PF06594"/>
    </source>
</evidence>
<feature type="domain" description="Haemolysin-type calcium binding-related" evidence="1">
    <location>
        <begin position="32"/>
        <end position="67"/>
    </location>
</feature>
<comment type="caution">
    <text evidence="2">The sequence shown here is derived from an EMBL/GenBank/DDBJ whole genome shotgun (WGS) entry which is preliminary data.</text>
</comment>
<dbReference type="Pfam" id="PF06594">
    <property type="entry name" value="HCBP_related"/>
    <property type="match status" value="1"/>
</dbReference>
<evidence type="ECO:0000313" key="2">
    <source>
        <dbReference type="EMBL" id="RMR82013.1"/>
    </source>
</evidence>
<evidence type="ECO:0000313" key="3">
    <source>
        <dbReference type="Proteomes" id="UP000268004"/>
    </source>
</evidence>
<feature type="non-terminal residue" evidence="2">
    <location>
        <position position="94"/>
    </location>
</feature>
<accession>A0A3M4Y248</accession>
<dbReference type="EMBL" id="RBSD01000174">
    <property type="protein sequence ID" value="RMR82013.1"/>
    <property type="molecule type" value="Genomic_DNA"/>
</dbReference>
<proteinExistence type="predicted"/>
<reference evidence="2 3" key="1">
    <citation type="submission" date="2018-08" db="EMBL/GenBank/DDBJ databases">
        <title>Recombination of ecologically and evolutionarily significant loci maintains genetic cohesion in the Pseudomonas syringae species complex.</title>
        <authorList>
            <person name="Dillon M."/>
            <person name="Thakur S."/>
            <person name="Almeida R.N.D."/>
            <person name="Weir B.S."/>
            <person name="Guttman D.S."/>
        </authorList>
    </citation>
    <scope>NUCLEOTIDE SEQUENCE [LARGE SCALE GENOMIC DNA]</scope>
    <source>
        <strain evidence="2 3">ICMP 4996</strain>
    </source>
</reference>
<dbReference type="RefSeq" id="WP_147472477.1">
    <property type="nucleotide sequence ID" value="NZ_RBSD01000174.1"/>
</dbReference>
<dbReference type="AlphaFoldDB" id="A0A3M4Y248"/>